<protein>
    <submittedName>
        <fullName evidence="1">Uncharacterized protein</fullName>
    </submittedName>
</protein>
<proteinExistence type="predicted"/>
<evidence type="ECO:0000313" key="2">
    <source>
        <dbReference type="Proteomes" id="UP000703269"/>
    </source>
</evidence>
<gene>
    <name evidence="1" type="ORF">PsYK624_028750</name>
</gene>
<organism evidence="1 2">
    <name type="scientific">Phanerochaete sordida</name>
    <dbReference type="NCBI Taxonomy" id="48140"/>
    <lineage>
        <taxon>Eukaryota</taxon>
        <taxon>Fungi</taxon>
        <taxon>Dikarya</taxon>
        <taxon>Basidiomycota</taxon>
        <taxon>Agaricomycotina</taxon>
        <taxon>Agaricomycetes</taxon>
        <taxon>Polyporales</taxon>
        <taxon>Phanerochaetaceae</taxon>
        <taxon>Phanerochaete</taxon>
    </lineage>
</organism>
<reference evidence="1 2" key="1">
    <citation type="submission" date="2021-08" db="EMBL/GenBank/DDBJ databases">
        <title>Draft Genome Sequence of Phanerochaete sordida strain YK-624.</title>
        <authorList>
            <person name="Mori T."/>
            <person name="Dohra H."/>
            <person name="Suzuki T."/>
            <person name="Kawagishi H."/>
            <person name="Hirai H."/>
        </authorList>
    </citation>
    <scope>NUCLEOTIDE SEQUENCE [LARGE SCALE GENOMIC DNA]</scope>
    <source>
        <strain evidence="1 2">YK-624</strain>
    </source>
</reference>
<evidence type="ECO:0000313" key="1">
    <source>
        <dbReference type="EMBL" id="GJE86792.1"/>
    </source>
</evidence>
<accession>A0A9P3G294</accession>
<comment type="caution">
    <text evidence="1">The sequence shown here is derived from an EMBL/GenBank/DDBJ whole genome shotgun (WGS) entry which is preliminary data.</text>
</comment>
<dbReference type="AlphaFoldDB" id="A0A9P3G294"/>
<dbReference type="Proteomes" id="UP000703269">
    <property type="component" value="Unassembled WGS sequence"/>
</dbReference>
<keyword evidence="2" id="KW-1185">Reference proteome</keyword>
<name>A0A9P3G294_9APHY</name>
<dbReference type="EMBL" id="BPQB01000005">
    <property type="protein sequence ID" value="GJE86792.1"/>
    <property type="molecule type" value="Genomic_DNA"/>
</dbReference>
<sequence>MGFFTSTKLTARKAAAPQKPSVTVCTYDLDAGVEARHTPVPPAEAQRPPLVRYRALTAAEEIDVTRTSPLEELTAWAIAEAASASASSASSETGAGHQARADVRPLVGAFVEELDDDEFEVLYTPLGAGVRMESPGHVDLSRWYAASNSLAQPSLLSARSAAITPEMEWSWRV</sequence>